<feature type="region of interest" description="Disordered" evidence="1">
    <location>
        <begin position="22"/>
        <end position="64"/>
    </location>
</feature>
<name>A0A1I0ZZW1_9ACTN</name>
<organism evidence="3 4">
    <name type="scientific">Nocardioides alpinus</name>
    <dbReference type="NCBI Taxonomy" id="748909"/>
    <lineage>
        <taxon>Bacteria</taxon>
        <taxon>Bacillati</taxon>
        <taxon>Actinomycetota</taxon>
        <taxon>Actinomycetes</taxon>
        <taxon>Propionibacteriales</taxon>
        <taxon>Nocardioidaceae</taxon>
        <taxon>Nocardioides</taxon>
    </lineage>
</organism>
<reference evidence="3" key="1">
    <citation type="submission" date="2016-10" db="EMBL/GenBank/DDBJ databases">
        <authorList>
            <person name="de Groot N.N."/>
        </authorList>
    </citation>
    <scope>NUCLEOTIDE SEQUENCE [LARGE SCALE GENOMIC DNA]</scope>
    <source>
        <strain evidence="3">CGMCC 1.10697</strain>
    </source>
</reference>
<evidence type="ECO:0000313" key="4">
    <source>
        <dbReference type="Proteomes" id="UP000199113"/>
    </source>
</evidence>
<evidence type="ECO:0000256" key="2">
    <source>
        <dbReference type="SAM" id="SignalP"/>
    </source>
</evidence>
<sequence length="134" mass="13558">MRSTLLGSVAAAVLVLSVSGCGGGSDMSATDPSSSTEPTAEPSTEPTTEPSTGTTTPPSEGLQKVRVVGQVVEDGDCVVVRDDNDITWTIAGELAAELVRHDRVQVTGAPDLRATGCGGPVVTATSVRVLPPVE</sequence>
<protein>
    <recommendedName>
        <fullName evidence="5">DUF5666 domain-containing protein</fullName>
    </recommendedName>
</protein>
<gene>
    <name evidence="3" type="ORF">SAMN05192575_10788</name>
</gene>
<feature type="compositionally biased region" description="Low complexity" evidence="1">
    <location>
        <begin position="28"/>
        <end position="61"/>
    </location>
</feature>
<dbReference type="EMBL" id="FOKC01000007">
    <property type="protein sequence ID" value="SFB31254.1"/>
    <property type="molecule type" value="Genomic_DNA"/>
</dbReference>
<evidence type="ECO:0000256" key="1">
    <source>
        <dbReference type="SAM" id="MobiDB-lite"/>
    </source>
</evidence>
<evidence type="ECO:0000313" key="3">
    <source>
        <dbReference type="EMBL" id="SFB31254.1"/>
    </source>
</evidence>
<proteinExistence type="predicted"/>
<dbReference type="STRING" id="748909.SAMN05192575_10788"/>
<feature type="signal peptide" evidence="2">
    <location>
        <begin position="1"/>
        <end position="22"/>
    </location>
</feature>
<accession>A0A1I0ZZW1</accession>
<keyword evidence="2" id="KW-0732">Signal</keyword>
<dbReference type="Proteomes" id="UP000199113">
    <property type="component" value="Unassembled WGS sequence"/>
</dbReference>
<dbReference type="PROSITE" id="PS51257">
    <property type="entry name" value="PROKAR_LIPOPROTEIN"/>
    <property type="match status" value="1"/>
</dbReference>
<dbReference type="AlphaFoldDB" id="A0A1I0ZZW1"/>
<feature type="chain" id="PRO_5038596460" description="DUF5666 domain-containing protein" evidence="2">
    <location>
        <begin position="23"/>
        <end position="134"/>
    </location>
</feature>
<evidence type="ECO:0008006" key="5">
    <source>
        <dbReference type="Google" id="ProtNLM"/>
    </source>
</evidence>